<dbReference type="PROSITE" id="PS50005">
    <property type="entry name" value="TPR"/>
    <property type="match status" value="2"/>
</dbReference>
<dbReference type="InterPro" id="IPR019734">
    <property type="entry name" value="TPR_rpt"/>
</dbReference>
<dbReference type="Pfam" id="PF01075">
    <property type="entry name" value="Glyco_transf_9"/>
    <property type="match status" value="1"/>
</dbReference>
<evidence type="ECO:0000313" key="2">
    <source>
        <dbReference type="EMBL" id="OTP73562.1"/>
    </source>
</evidence>
<dbReference type="SMART" id="SM00028">
    <property type="entry name" value="TPR"/>
    <property type="match status" value="3"/>
</dbReference>
<dbReference type="EMBL" id="NBTZ01000077">
    <property type="protein sequence ID" value="OTP73562.1"/>
    <property type="molecule type" value="Genomic_DNA"/>
</dbReference>
<dbReference type="Proteomes" id="UP000195221">
    <property type="component" value="Unassembled WGS sequence"/>
</dbReference>
<dbReference type="Gene3D" id="1.25.40.10">
    <property type="entry name" value="Tetratricopeptide repeat domain"/>
    <property type="match status" value="2"/>
</dbReference>
<feature type="repeat" description="TPR" evidence="1">
    <location>
        <begin position="133"/>
        <end position="166"/>
    </location>
</feature>
<dbReference type="InterPro" id="IPR002201">
    <property type="entry name" value="Glyco_trans_9"/>
</dbReference>
<dbReference type="PANTHER" id="PTHR44809">
    <property type="match status" value="1"/>
</dbReference>
<comment type="caution">
    <text evidence="2">The sequence shown here is derived from an EMBL/GenBank/DDBJ whole genome shotgun (WGS) entry which is preliminary data.</text>
</comment>
<dbReference type="Pfam" id="PF13432">
    <property type="entry name" value="TPR_16"/>
    <property type="match status" value="2"/>
</dbReference>
<dbReference type="PANTHER" id="PTHR44809:SF1">
    <property type="entry name" value="PROTEIN O-MANNOSYL-TRANSFERASE TMTC1"/>
    <property type="match status" value="1"/>
</dbReference>
<sequence>MYDQAAEARRSGDIAKAQAAVDRILKQDSGRAGALYLRGLLARDSDQLEAAQRWIERALEINPHPDFYTTLCDIQLDSRAYASALQTAKQGLALQPNSIEMRFCEAGALFLQGFVDDAAISYRKLLALEPDNVQVLANLALVSADLDALEDAERLFRRAIELAPDFLSARGHLATVLLATGRYDEGWRYYEDRWANFVQADGSLSTDARPRVSLPQWRGERPELGFHAEHSPKRGVRLLVVPEQGNGDSLQFVRYLPLALERFSQVGFICPPALRRVFEESLCPRWSGLVMLDYGLPDLDHWDLYCPMMSLPMAFGTCLDNIPAATPYLFADPARAASWSARLAALPEPGLPRVGVVWAGGHSGMIEDKWRSLEPAQFAPLLALPGIRWVSLQKSDNPSKRADVASKARLIDSMDDITDFADTAALIENLDLVIAVDTSVAHLAAAMGKPVWLLNRFAGCWRWLRNRDDSPWYPTVRLFNQRQKGDWDEVLTQIVTALQQQLALDNGLLHATGNGHLQVGKEPASIQLDLNM</sequence>
<dbReference type="Gene3D" id="3.40.50.2000">
    <property type="entry name" value="Glycogen Phosphorylase B"/>
    <property type="match status" value="1"/>
</dbReference>
<organism evidence="2 3">
    <name type="scientific">Caballeronia sordidicola</name>
    <name type="common">Burkholderia sordidicola</name>
    <dbReference type="NCBI Taxonomy" id="196367"/>
    <lineage>
        <taxon>Bacteria</taxon>
        <taxon>Pseudomonadati</taxon>
        <taxon>Pseudomonadota</taxon>
        <taxon>Betaproteobacteria</taxon>
        <taxon>Burkholderiales</taxon>
        <taxon>Burkholderiaceae</taxon>
        <taxon>Caballeronia</taxon>
    </lineage>
</organism>
<gene>
    <name evidence="2" type="ORF">PAMC26577_17975</name>
</gene>
<keyword evidence="1" id="KW-0802">TPR repeat</keyword>
<proteinExistence type="predicted"/>
<dbReference type="InterPro" id="IPR011990">
    <property type="entry name" value="TPR-like_helical_dom_sf"/>
</dbReference>
<dbReference type="SUPFAM" id="SSF48452">
    <property type="entry name" value="TPR-like"/>
    <property type="match status" value="1"/>
</dbReference>
<evidence type="ECO:0000313" key="3">
    <source>
        <dbReference type="Proteomes" id="UP000195221"/>
    </source>
</evidence>
<evidence type="ECO:0000256" key="1">
    <source>
        <dbReference type="PROSITE-ProRule" id="PRU00339"/>
    </source>
</evidence>
<feature type="repeat" description="TPR" evidence="1">
    <location>
        <begin position="32"/>
        <end position="65"/>
    </location>
</feature>
<dbReference type="SUPFAM" id="SSF53756">
    <property type="entry name" value="UDP-Glycosyltransferase/glycogen phosphorylase"/>
    <property type="match status" value="1"/>
</dbReference>
<dbReference type="GO" id="GO:0016757">
    <property type="term" value="F:glycosyltransferase activity"/>
    <property type="evidence" value="ECO:0007669"/>
    <property type="project" value="InterPro"/>
</dbReference>
<dbReference type="AlphaFoldDB" id="A0A242MRD9"/>
<protein>
    <submittedName>
        <fullName evidence="2">TPR protein</fullName>
    </submittedName>
</protein>
<name>A0A242MRD9_CABSO</name>
<reference evidence="2 3" key="1">
    <citation type="submission" date="2017-03" db="EMBL/GenBank/DDBJ databases">
        <title>Genome analysis of strain PAMC 26577.</title>
        <authorList>
            <person name="Oh H.-M."/>
            <person name="Yang J.-A."/>
        </authorList>
    </citation>
    <scope>NUCLEOTIDE SEQUENCE [LARGE SCALE GENOMIC DNA]</scope>
    <source>
        <strain evidence="2 3">PAMC 26577</strain>
    </source>
</reference>
<accession>A0A242MRD9</accession>
<dbReference type="InterPro" id="IPR052943">
    <property type="entry name" value="TMTC_O-mannosyl-trnsfr"/>
</dbReference>